<gene>
    <name evidence="5" type="ORF">VNO77_18139</name>
</gene>
<evidence type="ECO:0000256" key="4">
    <source>
        <dbReference type="RuleBase" id="RU362027"/>
    </source>
</evidence>
<dbReference type="GO" id="GO:0016757">
    <property type="term" value="F:glycosyltransferase activity"/>
    <property type="evidence" value="ECO:0007669"/>
    <property type="project" value="UniProtKB-KW"/>
</dbReference>
<sequence length="149" mass="17206">MFVFEPSIGTYHDLLKTLQVTPPTPFAEQDFLNMYFNHIYKPIPLTYNLVLAMLWRHPQNVNLDQVKVVHYCAAGSKPWRYSGKEENMQREDIKMLVKKWWDIYNDASLDYKPFSGTQVATDDTVDLQPFVQALSEVGQVQYVTAPSAA</sequence>
<keyword evidence="1" id="KW-0328">Glycosyltransferase</keyword>
<dbReference type="Gene3D" id="3.90.550.10">
    <property type="entry name" value="Spore Coat Polysaccharide Biosynthesis Protein SpsA, Chain A"/>
    <property type="match status" value="1"/>
</dbReference>
<reference evidence="5 6" key="1">
    <citation type="submission" date="2024-01" db="EMBL/GenBank/DDBJ databases">
        <title>The genomes of 5 underutilized Papilionoideae crops provide insights into root nodulation and disease resistanc.</title>
        <authorList>
            <person name="Jiang F."/>
        </authorList>
    </citation>
    <scope>NUCLEOTIDE SEQUENCE [LARGE SCALE GENOMIC DNA]</scope>
    <source>
        <strain evidence="5">LVBAO_FW01</strain>
        <tissue evidence="5">Leaves</tissue>
    </source>
</reference>
<evidence type="ECO:0000313" key="6">
    <source>
        <dbReference type="Proteomes" id="UP001367508"/>
    </source>
</evidence>
<protein>
    <recommendedName>
        <fullName evidence="4">Hexosyltransferase</fullName>
        <ecNumber evidence="4">2.4.1.-</ecNumber>
    </recommendedName>
</protein>
<dbReference type="Pfam" id="PF01501">
    <property type="entry name" value="Glyco_transf_8"/>
    <property type="match status" value="1"/>
</dbReference>
<organism evidence="5 6">
    <name type="scientific">Canavalia gladiata</name>
    <name type="common">Sword bean</name>
    <name type="synonym">Dolichos gladiatus</name>
    <dbReference type="NCBI Taxonomy" id="3824"/>
    <lineage>
        <taxon>Eukaryota</taxon>
        <taxon>Viridiplantae</taxon>
        <taxon>Streptophyta</taxon>
        <taxon>Embryophyta</taxon>
        <taxon>Tracheophyta</taxon>
        <taxon>Spermatophyta</taxon>
        <taxon>Magnoliopsida</taxon>
        <taxon>eudicotyledons</taxon>
        <taxon>Gunneridae</taxon>
        <taxon>Pentapetalae</taxon>
        <taxon>rosids</taxon>
        <taxon>fabids</taxon>
        <taxon>Fabales</taxon>
        <taxon>Fabaceae</taxon>
        <taxon>Papilionoideae</taxon>
        <taxon>50 kb inversion clade</taxon>
        <taxon>NPAAA clade</taxon>
        <taxon>indigoferoid/millettioid clade</taxon>
        <taxon>Phaseoleae</taxon>
        <taxon>Canavalia</taxon>
    </lineage>
</organism>
<evidence type="ECO:0000256" key="1">
    <source>
        <dbReference type="ARBA" id="ARBA00022676"/>
    </source>
</evidence>
<proteinExistence type="inferred from homology"/>
<dbReference type="PANTHER" id="PTHR11183">
    <property type="entry name" value="GLYCOGENIN SUBFAMILY MEMBER"/>
    <property type="match status" value="1"/>
</dbReference>
<dbReference type="InterPro" id="IPR002495">
    <property type="entry name" value="Glyco_trans_8"/>
</dbReference>
<keyword evidence="6" id="KW-1185">Reference proteome</keyword>
<keyword evidence="3" id="KW-0464">Manganese</keyword>
<dbReference type="SUPFAM" id="SSF53448">
    <property type="entry name" value="Nucleotide-diphospho-sugar transferases"/>
    <property type="match status" value="1"/>
</dbReference>
<dbReference type="AlphaFoldDB" id="A0AAN9LNV6"/>
<comment type="caution">
    <text evidence="5">The sequence shown here is derived from an EMBL/GenBank/DDBJ whole genome shotgun (WGS) entry which is preliminary data.</text>
</comment>
<name>A0AAN9LNV6_CANGL</name>
<evidence type="ECO:0000256" key="3">
    <source>
        <dbReference type="ARBA" id="ARBA00023211"/>
    </source>
</evidence>
<dbReference type="EMBL" id="JAYMYQ010000004">
    <property type="protein sequence ID" value="KAK7337558.1"/>
    <property type="molecule type" value="Genomic_DNA"/>
</dbReference>
<dbReference type="Proteomes" id="UP001367508">
    <property type="component" value="Unassembled WGS sequence"/>
</dbReference>
<accession>A0AAN9LNV6</accession>
<dbReference type="EC" id="2.4.1.-" evidence="4"/>
<evidence type="ECO:0000313" key="5">
    <source>
        <dbReference type="EMBL" id="KAK7337558.1"/>
    </source>
</evidence>
<dbReference type="InterPro" id="IPR029044">
    <property type="entry name" value="Nucleotide-diphossugar_trans"/>
</dbReference>
<dbReference type="InterPro" id="IPR050587">
    <property type="entry name" value="GNT1/Glycosyltrans_8"/>
</dbReference>
<comment type="similarity">
    <text evidence="4">Belongs to the glycosyltransferase 8 family.</text>
</comment>
<evidence type="ECO:0000256" key="2">
    <source>
        <dbReference type="ARBA" id="ARBA00022679"/>
    </source>
</evidence>
<keyword evidence="2" id="KW-0808">Transferase</keyword>